<dbReference type="GO" id="GO:0000225">
    <property type="term" value="F:N-acetylglucosaminylphosphatidylinositol deacetylase activity"/>
    <property type="evidence" value="ECO:0007669"/>
    <property type="project" value="TreeGrafter"/>
</dbReference>
<accession>A0A2H0KJV2</accession>
<dbReference type="Gene3D" id="3.40.50.10320">
    <property type="entry name" value="LmbE-like"/>
    <property type="match status" value="1"/>
</dbReference>
<evidence type="ECO:0008006" key="3">
    <source>
        <dbReference type="Google" id="ProtNLM"/>
    </source>
</evidence>
<reference evidence="1 2" key="1">
    <citation type="submission" date="2017-09" db="EMBL/GenBank/DDBJ databases">
        <title>Depth-based differentiation of microbial function through sediment-hosted aquifers and enrichment of novel symbionts in the deep terrestrial subsurface.</title>
        <authorList>
            <person name="Probst A.J."/>
            <person name="Ladd B."/>
            <person name="Jarett J.K."/>
            <person name="Geller-Mcgrath D.E."/>
            <person name="Sieber C.M."/>
            <person name="Emerson J.B."/>
            <person name="Anantharaman K."/>
            <person name="Thomas B.C."/>
            <person name="Malmstrom R."/>
            <person name="Stieglmeier M."/>
            <person name="Klingl A."/>
            <person name="Woyke T."/>
            <person name="Ryan C.M."/>
            <person name="Banfield J.F."/>
        </authorList>
    </citation>
    <scope>NUCLEOTIDE SEQUENCE [LARGE SCALE GENOMIC DNA]</scope>
    <source>
        <strain evidence="1">CG11_big_fil_rev_8_21_14_0_20_37_16</strain>
    </source>
</reference>
<dbReference type="PANTHER" id="PTHR12993">
    <property type="entry name" value="N-ACETYLGLUCOSAMINYL-PHOSPHATIDYLINOSITOL DE-N-ACETYLASE-RELATED"/>
    <property type="match status" value="1"/>
</dbReference>
<dbReference type="InterPro" id="IPR024078">
    <property type="entry name" value="LmbE-like_dom_sf"/>
</dbReference>
<dbReference type="Pfam" id="PF02585">
    <property type="entry name" value="PIG-L"/>
    <property type="match status" value="1"/>
</dbReference>
<sequence length="127" mass="14105">MNKPIAFVILAHPDDEAFGPAGTIALLSREYEVYLLCATKGEKGENHSVKKGSIFDIREKELRNSASILGIKDVYFLGIKDGELCNNMYHEVADKIQVYVDKLNPSLFMTVEPHGVSGHLDHIAISF</sequence>
<dbReference type="SUPFAM" id="SSF102588">
    <property type="entry name" value="LmbE-like"/>
    <property type="match status" value="1"/>
</dbReference>
<evidence type="ECO:0000313" key="2">
    <source>
        <dbReference type="Proteomes" id="UP000229497"/>
    </source>
</evidence>
<name>A0A2H0KJV2_9BACT</name>
<dbReference type="InterPro" id="IPR003737">
    <property type="entry name" value="GlcNAc_PI_deacetylase-related"/>
</dbReference>
<evidence type="ECO:0000313" key="1">
    <source>
        <dbReference type="EMBL" id="PIQ71531.1"/>
    </source>
</evidence>
<feature type="non-terminal residue" evidence="1">
    <location>
        <position position="127"/>
    </location>
</feature>
<comment type="caution">
    <text evidence="1">The sequence shown here is derived from an EMBL/GenBank/DDBJ whole genome shotgun (WGS) entry which is preliminary data.</text>
</comment>
<dbReference type="AlphaFoldDB" id="A0A2H0KJV2"/>
<dbReference type="EMBL" id="PCVK01000082">
    <property type="protein sequence ID" value="PIQ71531.1"/>
    <property type="molecule type" value="Genomic_DNA"/>
</dbReference>
<protein>
    <recommendedName>
        <fullName evidence="3">GlcNAc-PI de-N-acetylase</fullName>
    </recommendedName>
</protein>
<dbReference type="PANTHER" id="PTHR12993:SF11">
    <property type="entry name" value="N-ACETYLGLUCOSAMINYL-PHOSPHATIDYLINOSITOL DE-N-ACETYLASE"/>
    <property type="match status" value="1"/>
</dbReference>
<dbReference type="Proteomes" id="UP000229497">
    <property type="component" value="Unassembled WGS sequence"/>
</dbReference>
<gene>
    <name evidence="1" type="ORF">COV87_02810</name>
</gene>
<proteinExistence type="predicted"/>
<organism evidence="1 2">
    <name type="scientific">Candidatus Roizmanbacteria bacterium CG11_big_fil_rev_8_21_14_0_20_37_16</name>
    <dbReference type="NCBI Taxonomy" id="1974857"/>
    <lineage>
        <taxon>Bacteria</taxon>
        <taxon>Candidatus Roizmaniibacteriota</taxon>
    </lineage>
</organism>